<dbReference type="AlphaFoldDB" id="A0A4S8HUH2"/>
<comment type="caution">
    <text evidence="1">The sequence shown here is derived from an EMBL/GenBank/DDBJ whole genome shotgun (WGS) entry which is preliminary data.</text>
</comment>
<accession>A0A4S8HUH2</accession>
<protein>
    <submittedName>
        <fullName evidence="1">Uncharacterized protein</fullName>
    </submittedName>
</protein>
<evidence type="ECO:0000313" key="1">
    <source>
        <dbReference type="EMBL" id="THU38289.1"/>
    </source>
</evidence>
<evidence type="ECO:0000313" key="2">
    <source>
        <dbReference type="Proteomes" id="UP000306918"/>
    </source>
</evidence>
<proteinExistence type="predicted"/>
<gene>
    <name evidence="1" type="ORF">FAM09_16570</name>
</gene>
<dbReference type="Proteomes" id="UP000306918">
    <property type="component" value="Unassembled WGS sequence"/>
</dbReference>
<name>A0A4S8HUH2_9BACT</name>
<keyword evidence="2" id="KW-1185">Reference proteome</keyword>
<reference evidence="1 2" key="1">
    <citation type="submission" date="2019-04" db="EMBL/GenBank/DDBJ databases">
        <title>Niastella caeni sp. nov., isolated from activated sludge.</title>
        <authorList>
            <person name="Sheng M."/>
        </authorList>
    </citation>
    <scope>NUCLEOTIDE SEQUENCE [LARGE SCALE GENOMIC DNA]</scope>
    <source>
        <strain evidence="1 2">HX-2-15</strain>
    </source>
</reference>
<sequence>MSTFLDLQNGWYNGFLQGMGQSPNTFQIIQPAPPIASGAAANSTFWAYYNNLPPLSLTQQFMASGGNQFYNNYRALMSALVPSRNVNVEGDIGAANYKKWQNYILSLATPPTMNQLPTLFRTWAMIYAPNVANIGSSDYAAILLDPIATAQNELTLIYTDANGLPLPFNWSLNYNDMVNQLISGNTRQFSFDSSTMNSNVSASWTKGSNSGFFGLWGGSTTTSAISQQFASSHVTVNASFTHVLTYANTPGMWYYSSAMGLAYANKTGNPWSGQSSINWDNTFGSNGNMQRFASNLVIGSGMTITVTSDATYSTLDQQTITSSGHAGFWPFYSAGGGSSSTNTVTFDEQGHMTITTTSIPGVPVVLGVNVLPISQFAGHSAAPAVSLYTSAKSYKAPKPELAEEFAS</sequence>
<dbReference type="EMBL" id="STFF01000004">
    <property type="protein sequence ID" value="THU38289.1"/>
    <property type="molecule type" value="Genomic_DNA"/>
</dbReference>
<dbReference type="RefSeq" id="WP_136578244.1">
    <property type="nucleotide sequence ID" value="NZ_STFF01000004.1"/>
</dbReference>
<dbReference type="OrthoDB" id="1373715at2"/>
<organism evidence="1 2">
    <name type="scientific">Niastella caeni</name>
    <dbReference type="NCBI Taxonomy" id="2569763"/>
    <lineage>
        <taxon>Bacteria</taxon>
        <taxon>Pseudomonadati</taxon>
        <taxon>Bacteroidota</taxon>
        <taxon>Chitinophagia</taxon>
        <taxon>Chitinophagales</taxon>
        <taxon>Chitinophagaceae</taxon>
        <taxon>Niastella</taxon>
    </lineage>
</organism>